<evidence type="ECO:0000313" key="2">
    <source>
        <dbReference type="Proteomes" id="UP000726777"/>
    </source>
</evidence>
<organism evidence="1 2">
    <name type="scientific">Vibrio parahaemolyticus</name>
    <dbReference type="NCBI Taxonomy" id="670"/>
    <lineage>
        <taxon>Bacteria</taxon>
        <taxon>Pseudomonadati</taxon>
        <taxon>Pseudomonadota</taxon>
        <taxon>Gammaproteobacteria</taxon>
        <taxon>Vibrionales</taxon>
        <taxon>Vibrionaceae</taxon>
        <taxon>Vibrio</taxon>
    </lineage>
</organism>
<accession>A0A9P2VF34</accession>
<sequence length="84" mass="9450">METVANSVYDTFIKTAEVYYYGDHLTGDLMLGQCLNLLAKLFSVSAERTALLEVLSRINLAREAHDFTTLADILMYEIAPKMKS</sequence>
<proteinExistence type="predicted"/>
<dbReference type="AlphaFoldDB" id="A0A9P2VF34"/>
<dbReference type="EMBL" id="JACVHL010000015">
    <property type="protein sequence ID" value="MCC3806397.1"/>
    <property type="molecule type" value="Genomic_DNA"/>
</dbReference>
<evidence type="ECO:0000313" key="1">
    <source>
        <dbReference type="EMBL" id="MCC3806397.1"/>
    </source>
</evidence>
<reference evidence="1" key="1">
    <citation type="submission" date="2020-09" db="EMBL/GenBank/DDBJ databases">
        <title>Genome sequence of Vibrio parahaemolyticus isolates.</title>
        <authorList>
            <person name="Hammerl J.A."/>
            <person name="Strauch E."/>
        </authorList>
    </citation>
    <scope>NUCLEOTIDE SEQUENCE</scope>
    <source>
        <strain evidence="1">17-VB00146</strain>
    </source>
</reference>
<dbReference type="Proteomes" id="UP000726777">
    <property type="component" value="Unassembled WGS sequence"/>
</dbReference>
<dbReference type="RefSeq" id="WP_025631074.1">
    <property type="nucleotide sequence ID" value="NZ_CP044063.1"/>
</dbReference>
<gene>
    <name evidence="1" type="ORF">IB292_15200</name>
</gene>
<name>A0A9P2VF34_VIBPH</name>
<comment type="caution">
    <text evidence="1">The sequence shown here is derived from an EMBL/GenBank/DDBJ whole genome shotgun (WGS) entry which is preliminary data.</text>
</comment>
<protein>
    <submittedName>
        <fullName evidence="1">Uncharacterized protein</fullName>
    </submittedName>
</protein>